<gene>
    <name evidence="2" type="ORF">LN736_17730</name>
</gene>
<feature type="signal peptide" evidence="1">
    <location>
        <begin position="1"/>
        <end position="26"/>
    </location>
</feature>
<evidence type="ECO:0000313" key="3">
    <source>
        <dbReference type="Proteomes" id="UP001165422"/>
    </source>
</evidence>
<organism evidence="2 3">
    <name type="scientific">Clostridium aromativorans</name>
    <dbReference type="NCBI Taxonomy" id="2836848"/>
    <lineage>
        <taxon>Bacteria</taxon>
        <taxon>Bacillati</taxon>
        <taxon>Bacillota</taxon>
        <taxon>Clostridia</taxon>
        <taxon>Eubacteriales</taxon>
        <taxon>Clostridiaceae</taxon>
        <taxon>Clostridium</taxon>
    </lineage>
</organism>
<dbReference type="RefSeq" id="WP_150357906.1">
    <property type="nucleotide sequence ID" value="NZ_JAJJPB010000042.1"/>
</dbReference>
<comment type="caution">
    <text evidence="2">The sequence shown here is derived from an EMBL/GenBank/DDBJ whole genome shotgun (WGS) entry which is preliminary data.</text>
</comment>
<proteinExistence type="predicted"/>
<sequence length="647" mass="68057">MKRTKILITCTVIAAVMSSIVYLASAKTMPFKASAAANAVLSAQNSKTVEAGSTWVVNTTTKLRRLIIGKKATITAPEGYDVTLSVNGTGKTIKEGMYSGNIVLSITKQNVVKYSSALTHYFKQALYVDSSGVAADKSVLAEIIGGNVSNVSANNIHITSEEEKFNGIYVSGGIYNVNAAKIRLTGNGGNDFAGYGAGIMSTGVNTRLIVDNTNIQTHGAIRPAIVAGGGSNLIVKNTNVDVKNGILPSDYKPNAKPGYMKSVPWMLGLSGNCRATNAIGNNTTATYINSSLSSEGWGVLSVDDCRNTKLTAINSGIVNTGNSGYGAYATGSAVDSFYGCKFKVADYGLIITNGSGIFGASTPTKLVILNSNLNLGLTSRELKSLQKKQTTVKSGRFGIMWHGNGSVDIADGTVFETGETTFLVKSAAANISVDGSKGAHIRSKTGVILQLMDSDDPGTVQGNDGVMYTTGVYHEPSGAAVLDKNHDTSTAVKDTDTVAEFSNISLKGNFYNSTRGGMGKDMMGKMVNLDKNLSLKFDNAKINGVISSSTARHKKDTITSVDYKQLGEVTNKVSSAVNNGVILSLINGSNWIVAGDSYLTSLTIDNNSKITAPGGYKVTMKVNGIEKNIETGTYKGNIKLAITPIRH</sequence>
<dbReference type="Gene3D" id="2.160.20.20">
    <property type="match status" value="1"/>
</dbReference>
<dbReference type="Proteomes" id="UP001165422">
    <property type="component" value="Unassembled WGS sequence"/>
</dbReference>
<feature type="chain" id="PRO_5047017143" evidence="1">
    <location>
        <begin position="27"/>
        <end position="647"/>
    </location>
</feature>
<reference evidence="2" key="1">
    <citation type="submission" date="2021-11" db="EMBL/GenBank/DDBJ databases">
        <authorList>
            <person name="Qingchun L."/>
            <person name="Dong Z."/>
            <person name="Zongwei Q."/>
            <person name="Jia Z."/>
            <person name="Duotao L."/>
        </authorList>
    </citation>
    <scope>NUCLEOTIDE SEQUENCE</scope>
    <source>
        <strain evidence="2">WLY-B-L2</strain>
    </source>
</reference>
<dbReference type="EMBL" id="JAJJPB010000042">
    <property type="protein sequence ID" value="MCC9296680.1"/>
    <property type="molecule type" value="Genomic_DNA"/>
</dbReference>
<keyword evidence="3" id="KW-1185">Reference proteome</keyword>
<evidence type="ECO:0000313" key="2">
    <source>
        <dbReference type="EMBL" id="MCC9296680.1"/>
    </source>
</evidence>
<protein>
    <submittedName>
        <fullName evidence="2">Uncharacterized protein</fullName>
    </submittedName>
</protein>
<evidence type="ECO:0000256" key="1">
    <source>
        <dbReference type="SAM" id="SignalP"/>
    </source>
</evidence>
<dbReference type="InterPro" id="IPR012332">
    <property type="entry name" value="Autotransporter_pectin_lyase_C"/>
</dbReference>
<name>A0ABS8NA77_9CLOT</name>
<accession>A0ABS8NA77</accession>
<keyword evidence="1" id="KW-0732">Signal</keyword>